<name>A0A6C0K7R7_9ZZZZ</name>
<evidence type="ECO:0000313" key="2">
    <source>
        <dbReference type="EMBL" id="QHU14082.1"/>
    </source>
</evidence>
<sequence length="305" mass="32420">MDASRAQKIAQVLKDTRTLGKDIGKPVAGPAAAAAARAVTEATSRLPIGSIGGTVMKYLLYLIATLLAIGLLVLAIDQWVTPIFKRLPASLPGIDKTQVFWTNTSSVAPILVGTPPAGSTPTATTPYVSILQGQESYAFTADVLINDEFPQTLPSGVTDRIFLVLRTGTFALSDANTKIEISLNNTVNTVKVTVRSSSGLESAEIENVPIRTSFRIGVVKTPTYMDVYLNGKLYKTRKLSGTSAAIATGDTIYPPSSIKLTVGQTTTTLSTGIKVLNFRAFGYVPEPSEMLSRMNDLIPTASFSS</sequence>
<keyword evidence="1" id="KW-0472">Membrane</keyword>
<reference evidence="2" key="1">
    <citation type="journal article" date="2020" name="Nature">
        <title>Giant virus diversity and host interactions through global metagenomics.</title>
        <authorList>
            <person name="Schulz F."/>
            <person name="Roux S."/>
            <person name="Paez-Espino D."/>
            <person name="Jungbluth S."/>
            <person name="Walsh D.A."/>
            <person name="Denef V.J."/>
            <person name="McMahon K.D."/>
            <person name="Konstantinidis K.T."/>
            <person name="Eloe-Fadrosh E.A."/>
            <person name="Kyrpides N.C."/>
            <person name="Woyke T."/>
        </authorList>
    </citation>
    <scope>NUCLEOTIDE SEQUENCE</scope>
    <source>
        <strain evidence="2">GVMAG-S-1101182-85</strain>
    </source>
</reference>
<accession>A0A6C0K7R7</accession>
<proteinExistence type="predicted"/>
<keyword evidence="1" id="KW-1133">Transmembrane helix</keyword>
<dbReference type="EMBL" id="MN740830">
    <property type="protein sequence ID" value="QHU14082.1"/>
    <property type="molecule type" value="Genomic_DNA"/>
</dbReference>
<dbReference type="AlphaFoldDB" id="A0A6C0K7R7"/>
<protein>
    <submittedName>
        <fullName evidence="2">Uncharacterized protein</fullName>
    </submittedName>
</protein>
<keyword evidence="1" id="KW-0812">Transmembrane</keyword>
<organism evidence="2">
    <name type="scientific">viral metagenome</name>
    <dbReference type="NCBI Taxonomy" id="1070528"/>
    <lineage>
        <taxon>unclassified sequences</taxon>
        <taxon>metagenomes</taxon>
        <taxon>organismal metagenomes</taxon>
    </lineage>
</organism>
<evidence type="ECO:0000256" key="1">
    <source>
        <dbReference type="SAM" id="Phobius"/>
    </source>
</evidence>
<feature type="transmembrane region" description="Helical" evidence="1">
    <location>
        <begin position="58"/>
        <end position="76"/>
    </location>
</feature>